<organism evidence="11 12">
    <name type="scientific">Endomicrobium trichonymphae</name>
    <dbReference type="NCBI Taxonomy" id="1408204"/>
    <lineage>
        <taxon>Bacteria</taxon>
        <taxon>Pseudomonadati</taxon>
        <taxon>Elusimicrobiota</taxon>
        <taxon>Endomicrobiia</taxon>
        <taxon>Endomicrobiales</taxon>
        <taxon>Endomicrobiaceae</taxon>
        <taxon>Candidatus Endomicrobiellum</taxon>
    </lineage>
</organism>
<dbReference type="PROSITE" id="PS00474">
    <property type="entry name" value="RIBOSOMAL_L3"/>
    <property type="match status" value="1"/>
</dbReference>
<sequence length="229" mass="24976">MLKSIIGKKVGMTQVFDVKGNLVPVTVVEAGPCIVTDVRTVEKNGYSAVQLGFGEIKEKSLNKPQAGLFKKNNLSYKRTLKEFRVSETAEFSVGQEIRADVFKAGDYVDIFALTKGKGYAGVIKRHNFGMQPVSHGQSDRTRSRGSSGAQGPQKVLKGLRMSGHMGNEYVTVQKLLVVNVDAEKNILLIKGSVPSVNRGTLFISNTLKKVPKIPVASAAVRKETKVRKK</sequence>
<dbReference type="Gene3D" id="3.30.160.810">
    <property type="match status" value="1"/>
</dbReference>
<keyword evidence="2 7" id="KW-0699">rRNA-binding</keyword>
<dbReference type="Proteomes" id="UP000095237">
    <property type="component" value="Unassembled WGS sequence"/>
</dbReference>
<dbReference type="NCBIfam" id="TIGR03625">
    <property type="entry name" value="L3_bact"/>
    <property type="match status" value="1"/>
</dbReference>
<evidence type="ECO:0000256" key="7">
    <source>
        <dbReference type="HAMAP-Rule" id="MF_01325"/>
    </source>
</evidence>
<keyword evidence="3 7" id="KW-0694">RNA-binding</keyword>
<evidence type="ECO:0000256" key="5">
    <source>
        <dbReference type="ARBA" id="ARBA00023274"/>
    </source>
</evidence>
<dbReference type="GO" id="GO:0019843">
    <property type="term" value="F:rRNA binding"/>
    <property type="evidence" value="ECO:0007669"/>
    <property type="project" value="UniProtKB-UniRule"/>
</dbReference>
<dbReference type="Pfam" id="PF00297">
    <property type="entry name" value="Ribosomal_L3"/>
    <property type="match status" value="1"/>
</dbReference>
<dbReference type="FunFam" id="3.30.160.810:FF:000001">
    <property type="entry name" value="50S ribosomal protein L3"/>
    <property type="match status" value="1"/>
</dbReference>
<evidence type="ECO:0000256" key="2">
    <source>
        <dbReference type="ARBA" id="ARBA00022730"/>
    </source>
</evidence>
<keyword evidence="5 7" id="KW-0687">Ribonucleoprotein</keyword>
<protein>
    <recommendedName>
        <fullName evidence="6 7">Large ribosomal subunit protein uL3</fullName>
    </recommendedName>
</protein>
<dbReference type="EMBL" id="LNVX01000479">
    <property type="protein sequence ID" value="OEG70078.1"/>
    <property type="molecule type" value="Genomic_DNA"/>
</dbReference>
<keyword evidence="12" id="KW-1185">Reference proteome</keyword>
<dbReference type="InterPro" id="IPR009000">
    <property type="entry name" value="Transl_B-barrel_sf"/>
</dbReference>
<evidence type="ECO:0000256" key="6">
    <source>
        <dbReference type="ARBA" id="ARBA00035243"/>
    </source>
</evidence>
<dbReference type="GO" id="GO:0022625">
    <property type="term" value="C:cytosolic large ribosomal subunit"/>
    <property type="evidence" value="ECO:0007669"/>
    <property type="project" value="TreeGrafter"/>
</dbReference>
<evidence type="ECO:0000256" key="1">
    <source>
        <dbReference type="ARBA" id="ARBA00006540"/>
    </source>
</evidence>
<proteinExistence type="inferred from homology"/>
<dbReference type="HAMAP" id="MF_01325_B">
    <property type="entry name" value="Ribosomal_uL3_B"/>
    <property type="match status" value="1"/>
</dbReference>
<evidence type="ECO:0000256" key="4">
    <source>
        <dbReference type="ARBA" id="ARBA00022980"/>
    </source>
</evidence>
<dbReference type="InterPro" id="IPR019927">
    <property type="entry name" value="Ribosomal_uL3_bac/org-type"/>
</dbReference>
<comment type="subunit">
    <text evidence="7 9">Part of the 50S ribosomal subunit. Forms a cluster with proteins L14 and L19.</text>
</comment>
<evidence type="ECO:0000313" key="11">
    <source>
        <dbReference type="EMBL" id="OEG70078.1"/>
    </source>
</evidence>
<evidence type="ECO:0000256" key="8">
    <source>
        <dbReference type="RuleBase" id="RU003905"/>
    </source>
</evidence>
<comment type="function">
    <text evidence="7 9">One of the primary rRNA binding proteins, it binds directly near the 3'-end of the 23S rRNA, where it nucleates assembly of the 50S subunit.</text>
</comment>
<gene>
    <name evidence="7" type="primary">rplC</name>
    <name evidence="11" type="ORF">ATZ36_01655</name>
</gene>
<reference evidence="11 12" key="1">
    <citation type="submission" date="2015-11" db="EMBL/GenBank/DDBJ databases">
        <title>Evidence for parallel genomic evolution in an endosymbiosis of termite gut flagellates.</title>
        <authorList>
            <person name="Zheng H."/>
        </authorList>
    </citation>
    <scope>NUCLEOTIDE SEQUENCE [LARGE SCALE GENOMIC DNA]</scope>
    <source>
        <strain evidence="11 12">CET450</strain>
    </source>
</reference>
<evidence type="ECO:0000256" key="10">
    <source>
        <dbReference type="SAM" id="MobiDB-lite"/>
    </source>
</evidence>
<comment type="caution">
    <text evidence="11">The sequence shown here is derived from an EMBL/GenBank/DDBJ whole genome shotgun (WGS) entry which is preliminary data.</text>
</comment>
<feature type="region of interest" description="Disordered" evidence="10">
    <location>
        <begin position="130"/>
        <end position="153"/>
    </location>
</feature>
<keyword evidence="4 7" id="KW-0689">Ribosomal protein</keyword>
<name>A0A1E5IJD9_ENDTX</name>
<dbReference type="PANTHER" id="PTHR11229:SF16">
    <property type="entry name" value="LARGE RIBOSOMAL SUBUNIT PROTEIN UL3C"/>
    <property type="match status" value="1"/>
</dbReference>
<dbReference type="FunFam" id="2.40.30.10:FF:000004">
    <property type="entry name" value="50S ribosomal protein L3"/>
    <property type="match status" value="1"/>
</dbReference>
<dbReference type="AlphaFoldDB" id="A0A1E5IJD9"/>
<comment type="similarity">
    <text evidence="1 7 8">Belongs to the universal ribosomal protein uL3 family.</text>
</comment>
<dbReference type="InterPro" id="IPR019926">
    <property type="entry name" value="Ribosomal_uL3_CS"/>
</dbReference>
<dbReference type="GO" id="GO:0006412">
    <property type="term" value="P:translation"/>
    <property type="evidence" value="ECO:0007669"/>
    <property type="project" value="UniProtKB-UniRule"/>
</dbReference>
<dbReference type="Gene3D" id="2.40.30.10">
    <property type="entry name" value="Translation factors"/>
    <property type="match status" value="1"/>
</dbReference>
<accession>A0A1E5IJD9</accession>
<evidence type="ECO:0000313" key="12">
    <source>
        <dbReference type="Proteomes" id="UP000095237"/>
    </source>
</evidence>
<dbReference type="InterPro" id="IPR000597">
    <property type="entry name" value="Ribosomal_uL3"/>
</dbReference>
<evidence type="ECO:0000256" key="9">
    <source>
        <dbReference type="RuleBase" id="RU003906"/>
    </source>
</evidence>
<dbReference type="PANTHER" id="PTHR11229">
    <property type="entry name" value="50S RIBOSOMAL PROTEIN L3"/>
    <property type="match status" value="1"/>
</dbReference>
<dbReference type="SUPFAM" id="SSF50447">
    <property type="entry name" value="Translation proteins"/>
    <property type="match status" value="1"/>
</dbReference>
<dbReference type="GO" id="GO:0003735">
    <property type="term" value="F:structural constituent of ribosome"/>
    <property type="evidence" value="ECO:0007669"/>
    <property type="project" value="UniProtKB-UniRule"/>
</dbReference>
<evidence type="ECO:0000256" key="3">
    <source>
        <dbReference type="ARBA" id="ARBA00022884"/>
    </source>
</evidence>